<evidence type="ECO:0000256" key="1">
    <source>
        <dbReference type="SAM" id="Phobius"/>
    </source>
</evidence>
<dbReference type="EMBL" id="DXBG01000080">
    <property type="protein sequence ID" value="HIZ64933.1"/>
    <property type="molecule type" value="Genomic_DNA"/>
</dbReference>
<dbReference type="AlphaFoldDB" id="A0A9D2FPC1"/>
<sequence length="93" mass="10271">MKKLLTFICCLMVFIPWSIFPLRSNPWALASPAAEIIIYSYAAFMIFSAVFTILCYTKGKVKNRIMEIAAVINGIYGVGAVSLIGLGIYTALR</sequence>
<dbReference type="Proteomes" id="UP000824056">
    <property type="component" value="Unassembled WGS sequence"/>
</dbReference>
<evidence type="ECO:0000313" key="3">
    <source>
        <dbReference type="Proteomes" id="UP000824056"/>
    </source>
</evidence>
<protein>
    <submittedName>
        <fullName evidence="2">Uncharacterized protein</fullName>
    </submittedName>
</protein>
<reference evidence="2" key="2">
    <citation type="submission" date="2021-04" db="EMBL/GenBank/DDBJ databases">
        <authorList>
            <person name="Gilroy R."/>
        </authorList>
    </citation>
    <scope>NUCLEOTIDE SEQUENCE</scope>
    <source>
        <strain evidence="2">1068</strain>
    </source>
</reference>
<keyword evidence="1" id="KW-0472">Membrane</keyword>
<feature type="transmembrane region" description="Helical" evidence="1">
    <location>
        <begin position="37"/>
        <end position="56"/>
    </location>
</feature>
<accession>A0A9D2FPC1</accession>
<keyword evidence="1" id="KW-0812">Transmembrane</keyword>
<keyword evidence="1" id="KW-1133">Transmembrane helix</keyword>
<reference evidence="2" key="1">
    <citation type="journal article" date="2021" name="PeerJ">
        <title>Extensive microbial diversity within the chicken gut microbiome revealed by metagenomics and culture.</title>
        <authorList>
            <person name="Gilroy R."/>
            <person name="Ravi A."/>
            <person name="Getino M."/>
            <person name="Pursley I."/>
            <person name="Horton D.L."/>
            <person name="Alikhan N.F."/>
            <person name="Baker D."/>
            <person name="Gharbi K."/>
            <person name="Hall N."/>
            <person name="Watson M."/>
            <person name="Adriaenssens E.M."/>
            <person name="Foster-Nyarko E."/>
            <person name="Jarju S."/>
            <person name="Secka A."/>
            <person name="Antonio M."/>
            <person name="Oren A."/>
            <person name="Chaudhuri R.R."/>
            <person name="La Ragione R."/>
            <person name="Hildebrand F."/>
            <person name="Pallen M.J."/>
        </authorList>
    </citation>
    <scope>NUCLEOTIDE SEQUENCE</scope>
    <source>
        <strain evidence="2">1068</strain>
    </source>
</reference>
<proteinExistence type="predicted"/>
<organism evidence="2 3">
    <name type="scientific">Candidatus Blautia pullicola</name>
    <dbReference type="NCBI Taxonomy" id="2838498"/>
    <lineage>
        <taxon>Bacteria</taxon>
        <taxon>Bacillati</taxon>
        <taxon>Bacillota</taxon>
        <taxon>Clostridia</taxon>
        <taxon>Lachnospirales</taxon>
        <taxon>Lachnospiraceae</taxon>
        <taxon>Blautia</taxon>
    </lineage>
</organism>
<name>A0A9D2FPC1_9FIRM</name>
<evidence type="ECO:0000313" key="2">
    <source>
        <dbReference type="EMBL" id="HIZ64933.1"/>
    </source>
</evidence>
<feature type="transmembrane region" description="Helical" evidence="1">
    <location>
        <begin position="68"/>
        <end position="92"/>
    </location>
</feature>
<comment type="caution">
    <text evidence="2">The sequence shown here is derived from an EMBL/GenBank/DDBJ whole genome shotgun (WGS) entry which is preliminary data.</text>
</comment>
<gene>
    <name evidence="2" type="ORF">H9809_03375</name>
</gene>